<accession>E3I088</accession>
<keyword evidence="1" id="KW-1133">Transmembrane helix</keyword>
<feature type="transmembrane region" description="Helical" evidence="1">
    <location>
        <begin position="20"/>
        <end position="37"/>
    </location>
</feature>
<name>E3I088_RHOVT</name>
<proteinExistence type="predicted"/>
<evidence type="ECO:0000313" key="3">
    <source>
        <dbReference type="Proteomes" id="UP000001399"/>
    </source>
</evidence>
<gene>
    <name evidence="2" type="ordered locus">Rvan_1884</name>
</gene>
<protein>
    <submittedName>
        <fullName evidence="2">Uncharacterized protein</fullName>
    </submittedName>
</protein>
<keyword evidence="1" id="KW-0812">Transmembrane</keyword>
<dbReference type="KEGG" id="rva:Rvan_1884"/>
<sequence>MAAFYTWFDIIAGFVTEQNIRIVTTYATFFLVAWNLAKTLRNNQKITIIAVNDRSGESLAVARIPRFQVTRSEVLGIMRLQAGGNQLDTSCFKWNDKIPRKARFHFPPSSFALLTGQKVAVNA</sequence>
<dbReference type="HOGENOM" id="CLU_2013526_0_0_5"/>
<dbReference type="RefSeq" id="WP_013419513.1">
    <property type="nucleotide sequence ID" value="NC_014664.1"/>
</dbReference>
<dbReference type="STRING" id="648757.Rvan_1884"/>
<keyword evidence="1" id="KW-0472">Membrane</keyword>
<reference evidence="3" key="1">
    <citation type="journal article" date="2011" name="J. Bacteriol.">
        <title>Genome sequences of eight morphologically diverse alphaproteobacteria.</title>
        <authorList>
            <consortium name="US DOE Joint Genome Institute"/>
            <person name="Brown P.J."/>
            <person name="Kysela D.T."/>
            <person name="Buechlein A."/>
            <person name="Hemmerich C."/>
            <person name="Brun Y.V."/>
        </authorList>
    </citation>
    <scope>NUCLEOTIDE SEQUENCE [LARGE SCALE GENOMIC DNA]</scope>
    <source>
        <strain evidence="3">ATCC 17100 / ATH 3.1.1 / DSM 162 / LMG 4299</strain>
    </source>
</reference>
<dbReference type="EMBL" id="CP002292">
    <property type="protein sequence ID" value="ADP71123.1"/>
    <property type="molecule type" value="Genomic_DNA"/>
</dbReference>
<evidence type="ECO:0000313" key="2">
    <source>
        <dbReference type="EMBL" id="ADP71123.1"/>
    </source>
</evidence>
<evidence type="ECO:0000256" key="1">
    <source>
        <dbReference type="SAM" id="Phobius"/>
    </source>
</evidence>
<keyword evidence="3" id="KW-1185">Reference proteome</keyword>
<dbReference type="AlphaFoldDB" id="E3I088"/>
<dbReference type="Proteomes" id="UP000001399">
    <property type="component" value="Chromosome"/>
</dbReference>
<organism evidence="2 3">
    <name type="scientific">Rhodomicrobium vannielii (strain ATCC 17100 / DSM 162 / LMG 4299 / NCIMB 10020 / ATH 3.1.1)</name>
    <dbReference type="NCBI Taxonomy" id="648757"/>
    <lineage>
        <taxon>Bacteria</taxon>
        <taxon>Pseudomonadati</taxon>
        <taxon>Pseudomonadota</taxon>
        <taxon>Alphaproteobacteria</taxon>
        <taxon>Hyphomicrobiales</taxon>
        <taxon>Hyphomicrobiaceae</taxon>
        <taxon>Rhodomicrobium</taxon>
    </lineage>
</organism>